<sequence length="233" mass="24932">MDTNGTLHAPVGSIISLAADCAGYAVLCLCKDQLGCDSNVMGSRDGACFETLFELTSESHGMAADREGCIWVAQGNKALQYNTSGAITGTYFSLPNAYCFTPSTFTAIQRVNDRFANCGKVLFISGSNSLCQLNLLSKKVKMLALDFPHPSARLFSGTSTLAALLVPATRKGHAGSTLYSCSAEGELQLLRSGLTVAHDMLAVNKAGDVLYFQPHPDKKELLRLVWLRSVLSP</sequence>
<name>A0A699ZJ71_HAELA</name>
<gene>
    <name evidence="1" type="ORF">HaLaN_19804</name>
</gene>
<evidence type="ECO:0000313" key="1">
    <source>
        <dbReference type="EMBL" id="GFH22351.1"/>
    </source>
</evidence>
<keyword evidence="2" id="KW-1185">Reference proteome</keyword>
<evidence type="ECO:0000313" key="2">
    <source>
        <dbReference type="Proteomes" id="UP000485058"/>
    </source>
</evidence>
<dbReference type="AlphaFoldDB" id="A0A699ZJ71"/>
<protein>
    <recommendedName>
        <fullName evidence="3">Strictosidine synthase conserved region domain-containing protein</fullName>
    </recommendedName>
</protein>
<evidence type="ECO:0008006" key="3">
    <source>
        <dbReference type="Google" id="ProtNLM"/>
    </source>
</evidence>
<comment type="caution">
    <text evidence="1">The sequence shown here is derived from an EMBL/GenBank/DDBJ whole genome shotgun (WGS) entry which is preliminary data.</text>
</comment>
<dbReference type="Proteomes" id="UP000485058">
    <property type="component" value="Unassembled WGS sequence"/>
</dbReference>
<organism evidence="1 2">
    <name type="scientific">Haematococcus lacustris</name>
    <name type="common">Green alga</name>
    <name type="synonym">Haematococcus pluvialis</name>
    <dbReference type="NCBI Taxonomy" id="44745"/>
    <lineage>
        <taxon>Eukaryota</taxon>
        <taxon>Viridiplantae</taxon>
        <taxon>Chlorophyta</taxon>
        <taxon>core chlorophytes</taxon>
        <taxon>Chlorophyceae</taxon>
        <taxon>CS clade</taxon>
        <taxon>Chlamydomonadales</taxon>
        <taxon>Haematococcaceae</taxon>
        <taxon>Haematococcus</taxon>
    </lineage>
</organism>
<accession>A0A699ZJ71</accession>
<dbReference type="EMBL" id="BLLF01002021">
    <property type="protein sequence ID" value="GFH22351.1"/>
    <property type="molecule type" value="Genomic_DNA"/>
</dbReference>
<reference evidence="1 2" key="1">
    <citation type="submission" date="2020-02" db="EMBL/GenBank/DDBJ databases">
        <title>Draft genome sequence of Haematococcus lacustris strain NIES-144.</title>
        <authorList>
            <person name="Morimoto D."/>
            <person name="Nakagawa S."/>
            <person name="Yoshida T."/>
            <person name="Sawayama S."/>
        </authorList>
    </citation>
    <scope>NUCLEOTIDE SEQUENCE [LARGE SCALE GENOMIC DNA]</scope>
    <source>
        <strain evidence="1 2">NIES-144</strain>
    </source>
</reference>
<proteinExistence type="predicted"/>